<reference evidence="1 2" key="1">
    <citation type="journal article" date="2024" name="BMC Genomics">
        <title>De novo assembly and annotation of Popillia japonica's genome with initial clues to its potential as an invasive pest.</title>
        <authorList>
            <person name="Cucini C."/>
            <person name="Boschi S."/>
            <person name="Funari R."/>
            <person name="Cardaioli E."/>
            <person name="Iannotti N."/>
            <person name="Marturano G."/>
            <person name="Paoli F."/>
            <person name="Bruttini M."/>
            <person name="Carapelli A."/>
            <person name="Frati F."/>
            <person name="Nardi F."/>
        </authorList>
    </citation>
    <scope>NUCLEOTIDE SEQUENCE [LARGE SCALE GENOMIC DNA]</scope>
    <source>
        <strain evidence="1">DMR45628</strain>
    </source>
</reference>
<evidence type="ECO:0000313" key="1">
    <source>
        <dbReference type="EMBL" id="KAK9743692.1"/>
    </source>
</evidence>
<sequence length="81" mass="9283">MLMIRGFKSYLNVDVDDISRINVAKEEVYGLAEQNLAWNICDLDVSSSLPLSDNVIGTCFFAKLKCSRELSRLFFNWKARC</sequence>
<dbReference type="AlphaFoldDB" id="A0AAW1MBV9"/>
<organism evidence="1 2">
    <name type="scientific">Popillia japonica</name>
    <name type="common">Japanese beetle</name>
    <dbReference type="NCBI Taxonomy" id="7064"/>
    <lineage>
        <taxon>Eukaryota</taxon>
        <taxon>Metazoa</taxon>
        <taxon>Ecdysozoa</taxon>
        <taxon>Arthropoda</taxon>
        <taxon>Hexapoda</taxon>
        <taxon>Insecta</taxon>
        <taxon>Pterygota</taxon>
        <taxon>Neoptera</taxon>
        <taxon>Endopterygota</taxon>
        <taxon>Coleoptera</taxon>
        <taxon>Polyphaga</taxon>
        <taxon>Scarabaeiformia</taxon>
        <taxon>Scarabaeidae</taxon>
        <taxon>Rutelinae</taxon>
        <taxon>Popillia</taxon>
    </lineage>
</organism>
<evidence type="ECO:0000313" key="2">
    <source>
        <dbReference type="Proteomes" id="UP001458880"/>
    </source>
</evidence>
<dbReference type="Proteomes" id="UP001458880">
    <property type="component" value="Unassembled WGS sequence"/>
</dbReference>
<proteinExistence type="predicted"/>
<dbReference type="EMBL" id="JASPKY010000067">
    <property type="protein sequence ID" value="KAK9743692.1"/>
    <property type="molecule type" value="Genomic_DNA"/>
</dbReference>
<accession>A0AAW1MBV9</accession>
<keyword evidence="2" id="KW-1185">Reference proteome</keyword>
<gene>
    <name evidence="1" type="ORF">QE152_g8397</name>
</gene>
<name>A0AAW1MBV9_POPJA</name>
<comment type="caution">
    <text evidence="1">The sequence shown here is derived from an EMBL/GenBank/DDBJ whole genome shotgun (WGS) entry which is preliminary data.</text>
</comment>
<protein>
    <submittedName>
        <fullName evidence="1">Uncharacterized protein</fullName>
    </submittedName>
</protein>